<evidence type="ECO:0000313" key="2">
    <source>
        <dbReference type="Proteomes" id="UP001500305"/>
    </source>
</evidence>
<dbReference type="EMBL" id="BAAATR010000053">
    <property type="protein sequence ID" value="GAA2275934.1"/>
    <property type="molecule type" value="Genomic_DNA"/>
</dbReference>
<dbReference type="RefSeq" id="WP_344640810.1">
    <property type="nucleotide sequence ID" value="NZ_BAAATR010000053.1"/>
</dbReference>
<name>A0ABN3EX81_9ACTN</name>
<protein>
    <recommendedName>
        <fullName evidence="3">Winged helix DNA-binding domain-containing protein</fullName>
    </recommendedName>
</protein>
<proteinExistence type="predicted"/>
<keyword evidence="2" id="KW-1185">Reference proteome</keyword>
<evidence type="ECO:0008006" key="3">
    <source>
        <dbReference type="Google" id="ProtNLM"/>
    </source>
</evidence>
<organism evidence="1 2">
    <name type="scientific">Kitasatospora cystarginea</name>
    <dbReference type="NCBI Taxonomy" id="58350"/>
    <lineage>
        <taxon>Bacteria</taxon>
        <taxon>Bacillati</taxon>
        <taxon>Actinomycetota</taxon>
        <taxon>Actinomycetes</taxon>
        <taxon>Kitasatosporales</taxon>
        <taxon>Streptomycetaceae</taxon>
        <taxon>Kitasatospora</taxon>
    </lineage>
</organism>
<dbReference type="Proteomes" id="UP001500305">
    <property type="component" value="Unassembled WGS sequence"/>
</dbReference>
<gene>
    <name evidence="1" type="ORF">GCM10010430_72270</name>
</gene>
<comment type="caution">
    <text evidence="1">The sequence shown here is derived from an EMBL/GenBank/DDBJ whole genome shotgun (WGS) entry which is preliminary data.</text>
</comment>
<evidence type="ECO:0000313" key="1">
    <source>
        <dbReference type="EMBL" id="GAA2275934.1"/>
    </source>
</evidence>
<sequence>MLSTRALGRALLARQHLLDRTAMAPEAMIGHLVGLQAQAAPEPPYFGLWSLDRPTRAELAQEGERLLAFTCGGAHRPRRR</sequence>
<reference evidence="1 2" key="1">
    <citation type="journal article" date="2019" name="Int. J. Syst. Evol. Microbiol.">
        <title>The Global Catalogue of Microorganisms (GCM) 10K type strain sequencing project: providing services to taxonomists for standard genome sequencing and annotation.</title>
        <authorList>
            <consortium name="The Broad Institute Genomics Platform"/>
            <consortium name="The Broad Institute Genome Sequencing Center for Infectious Disease"/>
            <person name="Wu L."/>
            <person name="Ma J."/>
        </authorList>
    </citation>
    <scope>NUCLEOTIDE SEQUENCE [LARGE SCALE GENOMIC DNA]</scope>
    <source>
        <strain evidence="1 2">JCM 7356</strain>
    </source>
</reference>
<accession>A0ABN3EX81</accession>